<gene>
    <name evidence="2" type="ORF">B0I29_103158</name>
</gene>
<accession>A0A327ZG46</accession>
<comment type="similarity">
    <text evidence="1">Belongs to the short-chain dehydrogenases/reductases (SDR) family.</text>
</comment>
<keyword evidence="3" id="KW-1185">Reference proteome</keyword>
<evidence type="ECO:0000313" key="3">
    <source>
        <dbReference type="Proteomes" id="UP000249341"/>
    </source>
</evidence>
<sequence length="241" mass="24988">MPKIALITGGNRGLGRATALALIDAGVEVIYTYRGDPGEKIDAVALPLTVGDLGSYDAFAGSLRQVLADRFGRTDFDFLVNNAGVGAAGSIAETSVEAFDEMLNVHWRGMFFLTQKLLPLIADGGRIVNLSTGLTRFTGEGVYAAYAAMKGAVEVFTKYLAKELGPRGITANVVAPGPAGTEFGGGALRDNEQVRAHIGSVTALGRVARPEEIAAAVATMLGDGAGWITGQRVEASGGMLL</sequence>
<dbReference type="Proteomes" id="UP000249341">
    <property type="component" value="Unassembled WGS sequence"/>
</dbReference>
<dbReference type="Pfam" id="PF13561">
    <property type="entry name" value="adh_short_C2"/>
    <property type="match status" value="1"/>
</dbReference>
<organism evidence="2 3">
    <name type="scientific">Actinoplanes lutulentus</name>
    <dbReference type="NCBI Taxonomy" id="1287878"/>
    <lineage>
        <taxon>Bacteria</taxon>
        <taxon>Bacillati</taxon>
        <taxon>Actinomycetota</taxon>
        <taxon>Actinomycetes</taxon>
        <taxon>Micromonosporales</taxon>
        <taxon>Micromonosporaceae</taxon>
        <taxon>Actinoplanes</taxon>
    </lineage>
</organism>
<dbReference type="OrthoDB" id="154414at2"/>
<dbReference type="Gene3D" id="3.40.50.720">
    <property type="entry name" value="NAD(P)-binding Rossmann-like Domain"/>
    <property type="match status" value="1"/>
</dbReference>
<dbReference type="PRINTS" id="PR00081">
    <property type="entry name" value="GDHRDH"/>
</dbReference>
<dbReference type="PRINTS" id="PR00080">
    <property type="entry name" value="SDRFAMILY"/>
</dbReference>
<dbReference type="PANTHER" id="PTHR42760:SF53">
    <property type="entry name" value="BLR4183 PROTEIN"/>
    <property type="match status" value="1"/>
</dbReference>
<dbReference type="EMBL" id="QLMJ01000003">
    <property type="protein sequence ID" value="RAK40132.1"/>
    <property type="molecule type" value="Genomic_DNA"/>
</dbReference>
<dbReference type="InterPro" id="IPR002347">
    <property type="entry name" value="SDR_fam"/>
</dbReference>
<evidence type="ECO:0000313" key="2">
    <source>
        <dbReference type="EMBL" id="RAK40132.1"/>
    </source>
</evidence>
<protein>
    <submittedName>
        <fullName evidence="2">NAD(P)-dependent dehydrogenase (Short-subunit alcohol dehydrogenase family)</fullName>
    </submittedName>
</protein>
<evidence type="ECO:0000256" key="1">
    <source>
        <dbReference type="ARBA" id="ARBA00006484"/>
    </source>
</evidence>
<dbReference type="SUPFAM" id="SSF51735">
    <property type="entry name" value="NAD(P)-binding Rossmann-fold domains"/>
    <property type="match status" value="1"/>
</dbReference>
<dbReference type="AlphaFoldDB" id="A0A327ZG46"/>
<dbReference type="PANTHER" id="PTHR42760">
    <property type="entry name" value="SHORT-CHAIN DEHYDROGENASES/REDUCTASES FAMILY MEMBER"/>
    <property type="match status" value="1"/>
</dbReference>
<dbReference type="InterPro" id="IPR036291">
    <property type="entry name" value="NAD(P)-bd_dom_sf"/>
</dbReference>
<dbReference type="GO" id="GO:0030497">
    <property type="term" value="P:fatty acid elongation"/>
    <property type="evidence" value="ECO:0007669"/>
    <property type="project" value="TreeGrafter"/>
</dbReference>
<reference evidence="2 3" key="1">
    <citation type="submission" date="2018-06" db="EMBL/GenBank/DDBJ databases">
        <title>Genomic Encyclopedia of Type Strains, Phase III (KMG-III): the genomes of soil and plant-associated and newly described type strains.</title>
        <authorList>
            <person name="Whitman W."/>
        </authorList>
    </citation>
    <scope>NUCLEOTIDE SEQUENCE [LARGE SCALE GENOMIC DNA]</scope>
    <source>
        <strain evidence="2 3">CGMCC 4.7090</strain>
    </source>
</reference>
<dbReference type="GO" id="GO:0016616">
    <property type="term" value="F:oxidoreductase activity, acting on the CH-OH group of donors, NAD or NADP as acceptor"/>
    <property type="evidence" value="ECO:0007669"/>
    <property type="project" value="TreeGrafter"/>
</dbReference>
<dbReference type="RefSeq" id="WP_111648197.1">
    <property type="nucleotide sequence ID" value="NZ_JACHWI010000009.1"/>
</dbReference>
<comment type="caution">
    <text evidence="2">The sequence shown here is derived from an EMBL/GenBank/DDBJ whole genome shotgun (WGS) entry which is preliminary data.</text>
</comment>
<proteinExistence type="inferred from homology"/>
<name>A0A327ZG46_9ACTN</name>